<evidence type="ECO:0000256" key="1">
    <source>
        <dbReference type="ARBA" id="ARBA00004127"/>
    </source>
</evidence>
<dbReference type="InterPro" id="IPR003918">
    <property type="entry name" value="NADH_UbQ_OxRdtase"/>
</dbReference>
<dbReference type="Proteomes" id="UP000256650">
    <property type="component" value="Unassembled WGS sequence"/>
</dbReference>
<feature type="region of interest" description="Disordered" evidence="7">
    <location>
        <begin position="518"/>
        <end position="552"/>
    </location>
</feature>
<evidence type="ECO:0000313" key="11">
    <source>
        <dbReference type="Proteomes" id="UP000256650"/>
    </source>
</evidence>
<dbReference type="AlphaFoldDB" id="A0A3D8IA21"/>
<dbReference type="GeneID" id="82536373"/>
<feature type="transmembrane region" description="Helical" evidence="8">
    <location>
        <begin position="106"/>
        <end position="124"/>
    </location>
</feature>
<sequence>MDYLLTLLIFFPFIGAILAIGIKENLKAYAVVISFIELGLALLLWYSFDREADGFQFVTSLPLVVNFGISYLVGVDGISLFLIVLSALISLIGFIYLNETQETKKLILSLLCLESIMIGVFCALDMILFYIFWELSLVPMLYIIGAWGSGSRIYAAVKFFLYTFLGSMIMLIGILFLTYYYFSVSGVWTFSLLEWYSLSLIPEDLQIMLFLAFFCGLAVKVPMFPFHTWLPYAHGQAPTIGSIILAAVLLKMGTYGFVRFSLPLFPDASVALLMPVAILSLIMIVYGAMVAFAQEDMKQVVAYSSISHMGVIMIGIFALNMEGISGSVFFMLSHGIISGALFMLVGMIYERRHTKMIAEFGGIAKVMPNYAAIFGIMMMASAGLPLTMGFVGEFLSLLGFFQISPILAGVAGISIIVGAIYMLNLYRKAFYGKVINQENLKLQDLDKREWSALLPLVAIVIWLGVYPKPILTPINKGVENMLAVMYSRVVAPETKAFLGIDLELSEFLQQGESSNIENLENLENSQGEKKDSQEAIKENNATNAESLQEEGR</sequence>
<accession>A0A3D8IA21</accession>
<dbReference type="PANTHER" id="PTHR43507:SF1">
    <property type="entry name" value="NADH-UBIQUINONE OXIDOREDUCTASE CHAIN 4"/>
    <property type="match status" value="1"/>
</dbReference>
<evidence type="ECO:0000256" key="8">
    <source>
        <dbReference type="SAM" id="Phobius"/>
    </source>
</evidence>
<dbReference type="OrthoDB" id="9805769at2"/>
<evidence type="ECO:0000313" key="10">
    <source>
        <dbReference type="EMBL" id="RDU61806.1"/>
    </source>
</evidence>
<feature type="transmembrane region" description="Helical" evidence="8">
    <location>
        <begin position="130"/>
        <end position="147"/>
    </location>
</feature>
<dbReference type="RefSeq" id="WP_115552220.1">
    <property type="nucleotide sequence ID" value="NZ_CAONBV010000025.1"/>
</dbReference>
<reference evidence="10 11" key="1">
    <citation type="submission" date="2018-04" db="EMBL/GenBank/DDBJ databases">
        <title>Novel Campyloabacter and Helicobacter Species and Strains.</title>
        <authorList>
            <person name="Mannion A.J."/>
            <person name="Shen Z."/>
            <person name="Fox J.G."/>
        </authorList>
    </citation>
    <scope>NUCLEOTIDE SEQUENCE [LARGE SCALE GENOMIC DNA]</scope>
    <source>
        <strain evidence="10 11">MIT 99-5101</strain>
    </source>
</reference>
<evidence type="ECO:0000256" key="7">
    <source>
        <dbReference type="SAM" id="MobiDB-lite"/>
    </source>
</evidence>
<feature type="transmembrane region" description="Helical" evidence="8">
    <location>
        <begin position="327"/>
        <end position="349"/>
    </location>
</feature>
<dbReference type="InterPro" id="IPR010227">
    <property type="entry name" value="NADH_Q_OxRdtase_chainM/4"/>
</dbReference>
<feature type="transmembrane region" description="Helical" evidence="8">
    <location>
        <begin position="403"/>
        <end position="423"/>
    </location>
</feature>
<dbReference type="GO" id="GO:0012505">
    <property type="term" value="C:endomembrane system"/>
    <property type="evidence" value="ECO:0007669"/>
    <property type="project" value="UniProtKB-SubCell"/>
</dbReference>
<feature type="transmembrane region" description="Helical" evidence="8">
    <location>
        <begin position="238"/>
        <end position="258"/>
    </location>
</feature>
<dbReference type="Pfam" id="PF00361">
    <property type="entry name" value="Proton_antipo_M"/>
    <property type="match status" value="1"/>
</dbReference>
<name>A0A3D8IA21_9HELI</name>
<evidence type="ECO:0000259" key="9">
    <source>
        <dbReference type="Pfam" id="PF00361"/>
    </source>
</evidence>
<comment type="subcellular location">
    <subcellularLocation>
        <location evidence="1">Endomembrane system</location>
        <topology evidence="1">Multi-pass membrane protein</topology>
    </subcellularLocation>
    <subcellularLocation>
        <location evidence="6">Membrane</location>
        <topology evidence="6">Multi-pass membrane protein</topology>
    </subcellularLocation>
</comment>
<evidence type="ECO:0000256" key="5">
    <source>
        <dbReference type="ARBA" id="ARBA00023136"/>
    </source>
</evidence>
<dbReference type="EMBL" id="NXLS01000011">
    <property type="protein sequence ID" value="RDU61806.1"/>
    <property type="molecule type" value="Genomic_DNA"/>
</dbReference>
<feature type="transmembrane region" description="Helical" evidence="8">
    <location>
        <begin position="29"/>
        <end position="48"/>
    </location>
</feature>
<evidence type="ECO:0000256" key="4">
    <source>
        <dbReference type="ARBA" id="ARBA00022989"/>
    </source>
</evidence>
<comment type="caution">
    <text evidence="10">The sequence shown here is derived from an EMBL/GenBank/DDBJ whole genome shotgun (WGS) entry which is preliminary data.</text>
</comment>
<dbReference type="GO" id="GO:0016020">
    <property type="term" value="C:membrane"/>
    <property type="evidence" value="ECO:0007669"/>
    <property type="project" value="UniProtKB-SubCell"/>
</dbReference>
<dbReference type="NCBIfam" id="TIGR01972">
    <property type="entry name" value="NDH_I_M"/>
    <property type="match status" value="1"/>
</dbReference>
<feature type="transmembrane region" description="Helical" evidence="8">
    <location>
        <begin position="370"/>
        <end position="391"/>
    </location>
</feature>
<comment type="similarity">
    <text evidence="2">Belongs to the complex I subunit 4 family.</text>
</comment>
<feature type="transmembrane region" description="Helical" evidence="8">
    <location>
        <begin position="450"/>
        <end position="466"/>
    </location>
</feature>
<dbReference type="GO" id="GO:0003954">
    <property type="term" value="F:NADH dehydrogenase activity"/>
    <property type="evidence" value="ECO:0007669"/>
    <property type="project" value="TreeGrafter"/>
</dbReference>
<gene>
    <name evidence="10" type="ORF">CQA43_08780</name>
</gene>
<evidence type="ECO:0000256" key="2">
    <source>
        <dbReference type="ARBA" id="ARBA00009025"/>
    </source>
</evidence>
<dbReference type="GO" id="GO:0015990">
    <property type="term" value="P:electron transport coupled proton transport"/>
    <property type="evidence" value="ECO:0007669"/>
    <property type="project" value="TreeGrafter"/>
</dbReference>
<dbReference type="GO" id="GO:0008137">
    <property type="term" value="F:NADH dehydrogenase (ubiquinone) activity"/>
    <property type="evidence" value="ECO:0007669"/>
    <property type="project" value="InterPro"/>
</dbReference>
<evidence type="ECO:0000256" key="3">
    <source>
        <dbReference type="ARBA" id="ARBA00022692"/>
    </source>
</evidence>
<keyword evidence="3 6" id="KW-0812">Transmembrane</keyword>
<organism evidence="10 11">
    <name type="scientific">Helicobacter ganmani</name>
    <dbReference type="NCBI Taxonomy" id="60246"/>
    <lineage>
        <taxon>Bacteria</taxon>
        <taxon>Pseudomonadati</taxon>
        <taxon>Campylobacterota</taxon>
        <taxon>Epsilonproteobacteria</taxon>
        <taxon>Campylobacterales</taxon>
        <taxon>Helicobacteraceae</taxon>
        <taxon>Helicobacter</taxon>
    </lineage>
</organism>
<dbReference type="GO" id="GO:0042773">
    <property type="term" value="P:ATP synthesis coupled electron transport"/>
    <property type="evidence" value="ECO:0007669"/>
    <property type="project" value="InterPro"/>
</dbReference>
<dbReference type="InterPro" id="IPR001750">
    <property type="entry name" value="ND/Mrp_TM"/>
</dbReference>
<feature type="compositionally biased region" description="Basic and acidic residues" evidence="7">
    <location>
        <begin position="526"/>
        <end position="537"/>
    </location>
</feature>
<keyword evidence="5 8" id="KW-0472">Membrane</keyword>
<keyword evidence="4 8" id="KW-1133">Transmembrane helix</keyword>
<dbReference type="PRINTS" id="PR01437">
    <property type="entry name" value="NUOXDRDTASE4"/>
</dbReference>
<feature type="transmembrane region" description="Helical" evidence="8">
    <location>
        <begin position="270"/>
        <end position="293"/>
    </location>
</feature>
<dbReference type="NCBIfam" id="NF004505">
    <property type="entry name" value="PRK05846.2-5"/>
    <property type="match status" value="1"/>
</dbReference>
<feature type="transmembrane region" description="Helical" evidence="8">
    <location>
        <begin position="300"/>
        <end position="321"/>
    </location>
</feature>
<proteinExistence type="inferred from homology"/>
<keyword evidence="11" id="KW-1185">Reference proteome</keyword>
<feature type="transmembrane region" description="Helical" evidence="8">
    <location>
        <begin position="159"/>
        <end position="182"/>
    </location>
</feature>
<dbReference type="GO" id="GO:0048039">
    <property type="term" value="F:ubiquinone binding"/>
    <property type="evidence" value="ECO:0007669"/>
    <property type="project" value="TreeGrafter"/>
</dbReference>
<feature type="domain" description="NADH:quinone oxidoreductase/Mrp antiporter transmembrane" evidence="9">
    <location>
        <begin position="123"/>
        <end position="412"/>
    </location>
</feature>
<protein>
    <submittedName>
        <fullName evidence="10">NADH-quinone oxidoreductase subunit M</fullName>
    </submittedName>
</protein>
<feature type="transmembrane region" description="Helical" evidence="8">
    <location>
        <begin position="205"/>
        <end position="226"/>
    </location>
</feature>
<feature type="transmembrane region" description="Helical" evidence="8">
    <location>
        <begin position="78"/>
        <end position="97"/>
    </location>
</feature>
<dbReference type="PANTHER" id="PTHR43507">
    <property type="entry name" value="NADH-UBIQUINONE OXIDOREDUCTASE CHAIN 4"/>
    <property type="match status" value="1"/>
</dbReference>
<evidence type="ECO:0000256" key="6">
    <source>
        <dbReference type="RuleBase" id="RU000320"/>
    </source>
</evidence>